<dbReference type="Proteomes" id="UP000692954">
    <property type="component" value="Unassembled WGS sequence"/>
</dbReference>
<dbReference type="EMBL" id="CAJJDN010000058">
    <property type="protein sequence ID" value="CAD8092254.1"/>
    <property type="molecule type" value="Genomic_DNA"/>
</dbReference>
<gene>
    <name evidence="3" type="ORF">PSON_ATCC_30995.1.T0580310</name>
</gene>
<keyword evidence="4" id="KW-1185">Reference proteome</keyword>
<dbReference type="OrthoDB" id="300833at2759"/>
<feature type="region of interest" description="Disordered" evidence="2">
    <location>
        <begin position="84"/>
        <end position="116"/>
    </location>
</feature>
<evidence type="ECO:0000256" key="2">
    <source>
        <dbReference type="SAM" id="MobiDB-lite"/>
    </source>
</evidence>
<evidence type="ECO:0000313" key="4">
    <source>
        <dbReference type="Proteomes" id="UP000692954"/>
    </source>
</evidence>
<reference evidence="3" key="1">
    <citation type="submission" date="2021-01" db="EMBL/GenBank/DDBJ databases">
        <authorList>
            <consortium name="Genoscope - CEA"/>
            <person name="William W."/>
        </authorList>
    </citation>
    <scope>NUCLEOTIDE SEQUENCE</scope>
</reference>
<protein>
    <submittedName>
        <fullName evidence="3">Uncharacterized protein</fullName>
    </submittedName>
</protein>
<organism evidence="3 4">
    <name type="scientific">Paramecium sonneborni</name>
    <dbReference type="NCBI Taxonomy" id="65129"/>
    <lineage>
        <taxon>Eukaryota</taxon>
        <taxon>Sar</taxon>
        <taxon>Alveolata</taxon>
        <taxon>Ciliophora</taxon>
        <taxon>Intramacronucleata</taxon>
        <taxon>Oligohymenophorea</taxon>
        <taxon>Peniculida</taxon>
        <taxon>Parameciidae</taxon>
        <taxon>Paramecium</taxon>
    </lineage>
</organism>
<feature type="coiled-coil region" evidence="1">
    <location>
        <begin position="145"/>
        <end position="179"/>
    </location>
</feature>
<sequence length="422" mass="49149">MQKKFNQFGIESKDSTMNLFRVRPQYLTHVSPVAVEAAHSNFFSGSKELLDKIPDHEKGPRQDSKGNIVKYTVVGSVQQFLAEKSRSQQQNRKPAQIRVTANSQATPSTQQQNDQTERVIFSSKAIEQSSKDFQSKKNKVKTKDFQELVLNEDQVQEQIQQIQQRIEKNKIENDKKTRQLQSRMSKGESLKMSKCERVIETFDQVQQDWDLTKIKIESKIQRLPGQSLLDRIEQHRMKEEMKRVLDALTPIEEKQGNEFWRLGLRKKDSNIKPKTFVDLFEKNHQIYGNPKSPQIEIVRRSSLSQLDFKPFSTFTSQSALNKKLSENSDLIMKLIPTVPDDIGNLEVVGKNVLEQEIIQLRSQSHKNSFPYVRFSSNSNYEKYIMKIPTKPETQQNEEIIEENYDRKRLMSQGKLSEVKGYF</sequence>
<accession>A0A8S1NY42</accession>
<evidence type="ECO:0000256" key="1">
    <source>
        <dbReference type="SAM" id="Coils"/>
    </source>
</evidence>
<dbReference type="AlphaFoldDB" id="A0A8S1NY42"/>
<comment type="caution">
    <text evidence="3">The sequence shown here is derived from an EMBL/GenBank/DDBJ whole genome shotgun (WGS) entry which is preliminary data.</text>
</comment>
<feature type="compositionally biased region" description="Polar residues" evidence="2">
    <location>
        <begin position="87"/>
        <end position="114"/>
    </location>
</feature>
<proteinExistence type="predicted"/>
<name>A0A8S1NY42_9CILI</name>
<keyword evidence="1" id="KW-0175">Coiled coil</keyword>
<evidence type="ECO:0000313" key="3">
    <source>
        <dbReference type="EMBL" id="CAD8092254.1"/>
    </source>
</evidence>